<protein>
    <submittedName>
        <fullName evidence="8">TetR family transcriptional regulator</fullName>
    </submittedName>
    <submittedName>
        <fullName evidence="7">TetR/AcrR family transcriptional regulator</fullName>
    </submittedName>
</protein>
<gene>
    <name evidence="8" type="ORF">BWP39_22540</name>
    <name evidence="7" type="ORF">N0A02_24625</name>
</gene>
<dbReference type="Proteomes" id="UP001469089">
    <property type="component" value="Unassembled WGS sequence"/>
</dbReference>
<accession>A0A2A4EQS4</accession>
<feature type="DNA-binding region" description="H-T-H motif" evidence="5">
    <location>
        <begin position="29"/>
        <end position="48"/>
    </location>
</feature>
<dbReference type="InterPro" id="IPR050109">
    <property type="entry name" value="HTH-type_TetR-like_transc_reg"/>
</dbReference>
<dbReference type="AlphaFoldDB" id="A0A2A4EQS4"/>
<evidence type="ECO:0000256" key="4">
    <source>
        <dbReference type="ARBA" id="ARBA00023163"/>
    </source>
</evidence>
<dbReference type="Gene3D" id="1.10.357.10">
    <property type="entry name" value="Tetracycline Repressor, domain 2"/>
    <property type="match status" value="1"/>
</dbReference>
<reference evidence="8 9" key="1">
    <citation type="submission" date="2017-01" db="EMBL/GenBank/DDBJ databases">
        <title>Whole-Genome Shotgun Sequencing of Two beta-Proteobacterial Species in Search of the Bulgecin Biosynthetic Cluster.</title>
        <authorList>
            <person name="Horsman M.E."/>
            <person name="Marous D.R."/>
            <person name="Li R."/>
            <person name="Oliver R.A."/>
            <person name="Byun B."/>
            <person name="Emrich S.J."/>
            <person name="Boggess B."/>
            <person name="Townsend C.A."/>
            <person name="Mobashery S."/>
        </authorList>
    </citation>
    <scope>NUCLEOTIDE SEQUENCE [LARGE SCALE GENOMIC DNA]</scope>
    <source>
        <strain evidence="8 9">ATCC 31363</strain>
    </source>
</reference>
<reference evidence="7" key="2">
    <citation type="submission" date="2022-09" db="EMBL/GenBank/DDBJ databases">
        <authorList>
            <person name="Fergusson C."/>
            <person name="Paulo B.S."/>
            <person name="Eustaquio A.S."/>
            <person name="Linington R."/>
        </authorList>
    </citation>
    <scope>NUCLEOTIDE SEQUENCE</scope>
    <source>
        <strain evidence="7">RL17-338-BIF-B</strain>
    </source>
</reference>
<evidence type="ECO:0000259" key="6">
    <source>
        <dbReference type="PROSITE" id="PS50977"/>
    </source>
</evidence>
<evidence type="ECO:0000256" key="2">
    <source>
        <dbReference type="ARBA" id="ARBA00023015"/>
    </source>
</evidence>
<sequence>MARPRSEDKRNAILSAATRVVATLGVEATTAKIAKGAGVAEGTLFTYFDSKDVLFNELYLELKHDLRGEMTRGYPAAGSVAEQGRHVWDRFIDWGVAYPFKRKAMSQLSISERITEHSRDAGMAAFGEINAMVHQISSNGPLKDQSPLFVAAMMNAIAEATMEFIEREPKQAKRYKAAGFQAFWSVIAGA</sequence>
<evidence type="ECO:0000313" key="10">
    <source>
        <dbReference type="Proteomes" id="UP001469089"/>
    </source>
</evidence>
<dbReference type="PANTHER" id="PTHR30055">
    <property type="entry name" value="HTH-TYPE TRANSCRIPTIONAL REGULATOR RUTR"/>
    <property type="match status" value="1"/>
</dbReference>
<dbReference type="EMBL" id="JAOALG010000002">
    <property type="protein sequence ID" value="MEQ5842641.1"/>
    <property type="molecule type" value="Genomic_DNA"/>
</dbReference>
<dbReference type="PROSITE" id="PS01081">
    <property type="entry name" value="HTH_TETR_1"/>
    <property type="match status" value="1"/>
</dbReference>
<name>A0A2A4EQS4_9BURK</name>
<dbReference type="Pfam" id="PF00440">
    <property type="entry name" value="TetR_N"/>
    <property type="match status" value="1"/>
</dbReference>
<evidence type="ECO:0000256" key="5">
    <source>
        <dbReference type="PROSITE-ProRule" id="PRU00335"/>
    </source>
</evidence>
<dbReference type="OrthoDB" id="63332at2"/>
<proteinExistence type="predicted"/>
<evidence type="ECO:0000256" key="3">
    <source>
        <dbReference type="ARBA" id="ARBA00023125"/>
    </source>
</evidence>
<dbReference type="InterPro" id="IPR009057">
    <property type="entry name" value="Homeodomain-like_sf"/>
</dbReference>
<keyword evidence="2" id="KW-0805">Transcription regulation</keyword>
<evidence type="ECO:0000313" key="9">
    <source>
        <dbReference type="Proteomes" id="UP000218022"/>
    </source>
</evidence>
<dbReference type="EMBL" id="MTZV01000006">
    <property type="protein sequence ID" value="PCE22459.1"/>
    <property type="molecule type" value="Genomic_DNA"/>
</dbReference>
<dbReference type="PANTHER" id="PTHR30055:SF222">
    <property type="entry name" value="REGULATORY PROTEIN"/>
    <property type="match status" value="1"/>
</dbReference>
<evidence type="ECO:0000313" key="8">
    <source>
        <dbReference type="EMBL" id="PCE22459.1"/>
    </source>
</evidence>
<evidence type="ECO:0000313" key="7">
    <source>
        <dbReference type="EMBL" id="MEQ5842641.1"/>
    </source>
</evidence>
<dbReference type="InterPro" id="IPR001647">
    <property type="entry name" value="HTH_TetR"/>
</dbReference>
<dbReference type="Proteomes" id="UP000218022">
    <property type="component" value="Unassembled WGS sequence"/>
</dbReference>
<dbReference type="RefSeq" id="WP_096724224.1">
    <property type="nucleotide sequence ID" value="NZ_JAOALG010000002.1"/>
</dbReference>
<feature type="domain" description="HTH tetR-type" evidence="6">
    <location>
        <begin position="7"/>
        <end position="66"/>
    </location>
</feature>
<dbReference type="SUPFAM" id="SSF46689">
    <property type="entry name" value="Homeodomain-like"/>
    <property type="match status" value="1"/>
</dbReference>
<dbReference type="InterPro" id="IPR023772">
    <property type="entry name" value="DNA-bd_HTH_TetR-type_CS"/>
</dbReference>
<dbReference type="PRINTS" id="PR00455">
    <property type="entry name" value="HTHTETR"/>
</dbReference>
<organism evidence="8 9">
    <name type="scientific">Paraburkholderia acidicola</name>
    <dbReference type="NCBI Taxonomy" id="1912599"/>
    <lineage>
        <taxon>Bacteria</taxon>
        <taxon>Pseudomonadati</taxon>
        <taxon>Pseudomonadota</taxon>
        <taxon>Betaproteobacteria</taxon>
        <taxon>Burkholderiales</taxon>
        <taxon>Burkholderiaceae</taxon>
        <taxon>Paraburkholderia</taxon>
    </lineage>
</organism>
<keyword evidence="3 5" id="KW-0238">DNA-binding</keyword>
<dbReference type="GO" id="GO:0003677">
    <property type="term" value="F:DNA binding"/>
    <property type="evidence" value="ECO:0007669"/>
    <property type="project" value="UniProtKB-UniRule"/>
</dbReference>
<reference evidence="7 10" key="3">
    <citation type="journal article" date="2024" name="Chem. Sci.">
        <title>Discovery of a lagriamide polyketide by integrated genome mining, isotopic labeling, and untargeted metabolomics.</title>
        <authorList>
            <person name="Fergusson C.H."/>
            <person name="Saulog J."/>
            <person name="Paulo B.S."/>
            <person name="Wilson D.M."/>
            <person name="Liu D.Y."/>
            <person name="Morehouse N.J."/>
            <person name="Waterworth S."/>
            <person name="Barkei J."/>
            <person name="Gray C.A."/>
            <person name="Kwan J.C."/>
            <person name="Eustaquio A.S."/>
            <person name="Linington R.G."/>
        </authorList>
    </citation>
    <scope>NUCLEOTIDE SEQUENCE [LARGE SCALE GENOMIC DNA]</scope>
    <source>
        <strain evidence="7 10">RL17-338-BIF-B</strain>
    </source>
</reference>
<keyword evidence="4" id="KW-0804">Transcription</keyword>
<dbReference type="PROSITE" id="PS50977">
    <property type="entry name" value="HTH_TETR_2"/>
    <property type="match status" value="1"/>
</dbReference>
<comment type="caution">
    <text evidence="8">The sequence shown here is derived from an EMBL/GenBank/DDBJ whole genome shotgun (WGS) entry which is preliminary data.</text>
</comment>
<keyword evidence="10" id="KW-1185">Reference proteome</keyword>
<evidence type="ECO:0000256" key="1">
    <source>
        <dbReference type="ARBA" id="ARBA00022491"/>
    </source>
</evidence>
<keyword evidence="1" id="KW-0678">Repressor</keyword>